<feature type="domain" description="Bacterial Ig-like" evidence="3">
    <location>
        <begin position="666"/>
        <end position="751"/>
    </location>
</feature>
<accession>A0A371P4N3</accession>
<dbReference type="PRINTS" id="PR01607">
    <property type="entry name" value="APYRASEFAMLY"/>
</dbReference>
<dbReference type="GO" id="GO:0009166">
    <property type="term" value="P:nucleotide catabolic process"/>
    <property type="evidence" value="ECO:0007669"/>
    <property type="project" value="InterPro"/>
</dbReference>
<dbReference type="Gene3D" id="3.90.780.10">
    <property type="entry name" value="5'-Nucleotidase, C-terminal domain"/>
    <property type="match status" value="1"/>
</dbReference>
<dbReference type="PANTHER" id="PTHR11575:SF24">
    <property type="entry name" value="5'-NUCLEOTIDASE"/>
    <property type="match status" value="1"/>
</dbReference>
<dbReference type="GO" id="GO:0008768">
    <property type="term" value="F:UDP-sugar diphosphatase activity"/>
    <property type="evidence" value="ECO:0007669"/>
    <property type="project" value="TreeGrafter"/>
</dbReference>
<dbReference type="Pfam" id="PF16640">
    <property type="entry name" value="Big_3_5"/>
    <property type="match status" value="1"/>
</dbReference>
<dbReference type="InterPro" id="IPR006179">
    <property type="entry name" value="5_nucleotidase/apyrase"/>
</dbReference>
<evidence type="ECO:0000259" key="2">
    <source>
        <dbReference type="Pfam" id="PF02872"/>
    </source>
</evidence>
<dbReference type="Gene3D" id="3.60.21.10">
    <property type="match status" value="1"/>
</dbReference>
<protein>
    <submittedName>
        <fullName evidence="4">Bifunctional metallophosphatase/5'-nucleotidase</fullName>
    </submittedName>
</protein>
<feature type="signal peptide" evidence="1">
    <location>
        <begin position="1"/>
        <end position="39"/>
    </location>
</feature>
<dbReference type="Gene3D" id="2.60.40.10">
    <property type="entry name" value="Immunoglobulins"/>
    <property type="match status" value="2"/>
</dbReference>
<name>A0A371P4N3_9ACTN</name>
<comment type="caution">
    <text evidence="4">The sequence shown here is derived from an EMBL/GenBank/DDBJ whole genome shotgun (WGS) entry which is preliminary data.</text>
</comment>
<evidence type="ECO:0000313" key="5">
    <source>
        <dbReference type="Proteomes" id="UP000265581"/>
    </source>
</evidence>
<dbReference type="AlphaFoldDB" id="A0A371P4N3"/>
<dbReference type="SUPFAM" id="SSF55816">
    <property type="entry name" value="5'-nucleotidase (syn. UDP-sugar hydrolase), C-terminal domain"/>
    <property type="match status" value="1"/>
</dbReference>
<organism evidence="4 5">
    <name type="scientific">Aeromicrobium endophyticum</name>
    <dbReference type="NCBI Taxonomy" id="2292704"/>
    <lineage>
        <taxon>Bacteria</taxon>
        <taxon>Bacillati</taxon>
        <taxon>Actinomycetota</taxon>
        <taxon>Actinomycetes</taxon>
        <taxon>Propionibacteriales</taxon>
        <taxon>Nocardioidaceae</taxon>
        <taxon>Aeromicrobium</taxon>
    </lineage>
</organism>
<dbReference type="Pfam" id="PF02872">
    <property type="entry name" value="5_nucleotid_C"/>
    <property type="match status" value="1"/>
</dbReference>
<proteinExistence type="predicted"/>
<keyword evidence="5" id="KW-1185">Reference proteome</keyword>
<feature type="domain" description="5'-Nucleotidase C-terminal" evidence="2">
    <location>
        <begin position="369"/>
        <end position="533"/>
    </location>
</feature>
<evidence type="ECO:0000259" key="3">
    <source>
        <dbReference type="Pfam" id="PF16640"/>
    </source>
</evidence>
<dbReference type="InterPro" id="IPR008334">
    <property type="entry name" value="5'-Nucleotdase_C"/>
</dbReference>
<gene>
    <name evidence="4" type="ORF">DX116_17570</name>
</gene>
<reference evidence="4 5" key="1">
    <citation type="submission" date="2018-08" db="EMBL/GenBank/DDBJ databases">
        <title>Aeromicrobium sp. M2KJ-4, whole genome shotgun sequence.</title>
        <authorList>
            <person name="Tuo L."/>
        </authorList>
    </citation>
    <scope>NUCLEOTIDE SEQUENCE [LARGE SCALE GENOMIC DNA]</scope>
    <source>
        <strain evidence="4 5">M2KJ-4</strain>
    </source>
</reference>
<dbReference type="SUPFAM" id="SSF56300">
    <property type="entry name" value="Metallo-dependent phosphatases"/>
    <property type="match status" value="1"/>
</dbReference>
<keyword evidence="1" id="KW-0732">Signal</keyword>
<dbReference type="Proteomes" id="UP000265581">
    <property type="component" value="Unassembled WGS sequence"/>
</dbReference>
<dbReference type="GO" id="GO:0030288">
    <property type="term" value="C:outer membrane-bounded periplasmic space"/>
    <property type="evidence" value="ECO:0007669"/>
    <property type="project" value="TreeGrafter"/>
</dbReference>
<dbReference type="InterPro" id="IPR029052">
    <property type="entry name" value="Metallo-depent_PP-like"/>
</dbReference>
<dbReference type="EMBL" id="QUBR01000002">
    <property type="protein sequence ID" value="REK70889.1"/>
    <property type="molecule type" value="Genomic_DNA"/>
</dbReference>
<feature type="chain" id="PRO_5017011353" evidence="1">
    <location>
        <begin position="40"/>
        <end position="942"/>
    </location>
</feature>
<dbReference type="GO" id="GO:0008253">
    <property type="term" value="F:5'-nucleotidase activity"/>
    <property type="evidence" value="ECO:0007669"/>
    <property type="project" value="TreeGrafter"/>
</dbReference>
<dbReference type="InterPro" id="IPR036907">
    <property type="entry name" value="5'-Nucleotdase_C_sf"/>
</dbReference>
<dbReference type="PANTHER" id="PTHR11575">
    <property type="entry name" value="5'-NUCLEOTIDASE-RELATED"/>
    <property type="match status" value="1"/>
</dbReference>
<evidence type="ECO:0000256" key="1">
    <source>
        <dbReference type="SAM" id="SignalP"/>
    </source>
</evidence>
<dbReference type="GO" id="GO:0005975">
    <property type="term" value="P:carbohydrate metabolic process"/>
    <property type="evidence" value="ECO:0007669"/>
    <property type="project" value="UniProtKB-ARBA"/>
</dbReference>
<sequence>MPPTFSEVTCVSSPSRRLLAVATATLLGAPLLTVTPAVAADDVTVNLVGINDFHGRIDENTVQWAGTIKQLEGEAPGNSLLVSAGDNIGASLFTSAVDDDNPTIDVLNSVGLDATATGNHEFDKGYDDLVGRVIPRADFPILGANVKKSDGSAALDASATFDIDGVKIAVIGAVTQETPALVSPAGIEGLTFGDPVAGINAEATRLKGLPEAQRPDVMVASFHEGAPDGALTLPQAIEGSMVFRHLVEDTSADVDAIFMGHTHQKYAYSAPVPGASGKTRPIIQTGNYGENVGQIKLKVNPDTGDVTSFTLKNTARLTTPDADLIKLYPELAEVKTIRDDAVTAADKVGSVPKGTITADITRAFVDGTTEDRASESTAGGLVADALLETVAGQPAGADLGIVNPGGLRPPDLTYKGVAGSQTNTDGVVTFAELNSVLPFANNLNSVRLSGASLKKVLEQQWQRDASGNVPTRPYLQLGVSKNVHVTYDATRPEGRRVTSVTIDGKPLQADQQYKVATFSFLATGGDNFRAFKEGVNTDTGLVDRDGWITYFEKNSPISPDFARRTVETRGLEDAYEQGERVSATFPKLDLTSLGSPKNTTVTATLTSGGTTTALGSFPVSNGSATVGFDVPAGATGSATLSVTAAPTGTTASVPFAIKIPSTVTGTVPAKARTGTSFTVDAVVDSAAEAAPSGTVSVKDGDTVVGTGTLSGGTATVSVDASKLTVGERALTLSYSGDDDTASSSSAAGTIEIVKGSSGIAASPASGTYGKATTIRLTADSEASGLVYVTQDGRMVGLGFLYAGAGGVTLDGVALAPGSYGLEVYYGGDEKFDPTTVTTSATIAKGATSLRKASVSPAKIVRNRTKPFVTVSVRGDGFTVDGGTVTLRQGGKSYRATVNDGKARVRLGRFTSSGAKKKVTASYSGNSVANGSSSTFTVKVLKK</sequence>
<evidence type="ECO:0000313" key="4">
    <source>
        <dbReference type="EMBL" id="REK70889.1"/>
    </source>
</evidence>
<dbReference type="InterPro" id="IPR032109">
    <property type="entry name" value="Big_3_5"/>
</dbReference>
<dbReference type="InterPro" id="IPR013783">
    <property type="entry name" value="Ig-like_fold"/>
</dbReference>